<protein>
    <recommendedName>
        <fullName evidence="8">BPS1-like protein</fullName>
    </recommendedName>
</protein>
<keyword evidence="3" id="KW-1133">Transmembrane helix</keyword>
<dbReference type="GO" id="GO:0016020">
    <property type="term" value="C:membrane"/>
    <property type="evidence" value="ECO:0007669"/>
    <property type="project" value="UniProtKB-SubCell"/>
</dbReference>
<dbReference type="PANTHER" id="PTHR31509">
    <property type="entry name" value="BPS1-LIKE PROTEIN"/>
    <property type="match status" value="1"/>
</dbReference>
<comment type="subcellular location">
    <subcellularLocation>
        <location evidence="1">Membrane</location>
        <topology evidence="1">Single-pass membrane protein</topology>
    </subcellularLocation>
</comment>
<keyword evidence="4" id="KW-0472">Membrane</keyword>
<accession>A0A7J6F6W3</accession>
<evidence type="ECO:0000256" key="4">
    <source>
        <dbReference type="ARBA" id="ARBA00023136"/>
    </source>
</evidence>
<keyword evidence="7" id="KW-1185">Reference proteome</keyword>
<gene>
    <name evidence="6" type="ORF">G4B88_026665</name>
</gene>
<evidence type="ECO:0000313" key="6">
    <source>
        <dbReference type="EMBL" id="KAF4366338.1"/>
    </source>
</evidence>
<organism evidence="6 7">
    <name type="scientific">Cannabis sativa</name>
    <name type="common">Hemp</name>
    <name type="synonym">Marijuana</name>
    <dbReference type="NCBI Taxonomy" id="3483"/>
    <lineage>
        <taxon>Eukaryota</taxon>
        <taxon>Viridiplantae</taxon>
        <taxon>Streptophyta</taxon>
        <taxon>Embryophyta</taxon>
        <taxon>Tracheophyta</taxon>
        <taxon>Spermatophyta</taxon>
        <taxon>Magnoliopsida</taxon>
        <taxon>eudicotyledons</taxon>
        <taxon>Gunneridae</taxon>
        <taxon>Pentapetalae</taxon>
        <taxon>rosids</taxon>
        <taxon>fabids</taxon>
        <taxon>Rosales</taxon>
        <taxon>Cannabaceae</taxon>
        <taxon>Cannabis</taxon>
    </lineage>
</organism>
<evidence type="ECO:0000256" key="1">
    <source>
        <dbReference type="ARBA" id="ARBA00004167"/>
    </source>
</evidence>
<evidence type="ECO:0000256" key="5">
    <source>
        <dbReference type="ARBA" id="ARBA00035114"/>
    </source>
</evidence>
<dbReference type="Proteomes" id="UP000583929">
    <property type="component" value="Unassembled WGS sequence"/>
</dbReference>
<dbReference type="Pfam" id="PF05633">
    <property type="entry name" value="ROH1-like"/>
    <property type="match status" value="1"/>
</dbReference>
<proteinExistence type="inferred from homology"/>
<reference evidence="6 7" key="1">
    <citation type="journal article" date="2020" name="bioRxiv">
        <title>Sequence and annotation of 42 cannabis genomes reveals extensive copy number variation in cannabinoid synthesis and pathogen resistance genes.</title>
        <authorList>
            <person name="Mckernan K.J."/>
            <person name="Helbert Y."/>
            <person name="Kane L.T."/>
            <person name="Ebling H."/>
            <person name="Zhang L."/>
            <person name="Liu B."/>
            <person name="Eaton Z."/>
            <person name="Mclaughlin S."/>
            <person name="Kingan S."/>
            <person name="Baybayan P."/>
            <person name="Concepcion G."/>
            <person name="Jordan M."/>
            <person name="Riva A."/>
            <person name="Barbazuk W."/>
            <person name="Harkins T."/>
        </authorList>
    </citation>
    <scope>NUCLEOTIDE SEQUENCE [LARGE SCALE GENOMIC DNA]</scope>
    <source>
        <strain evidence="7">cv. Jamaican Lion 4</strain>
        <tissue evidence="6">Leaf</tissue>
    </source>
</reference>
<evidence type="ECO:0000313" key="7">
    <source>
        <dbReference type="Proteomes" id="UP000583929"/>
    </source>
</evidence>
<evidence type="ECO:0000256" key="3">
    <source>
        <dbReference type="ARBA" id="ARBA00022989"/>
    </source>
</evidence>
<comment type="similarity">
    <text evidence="5">Belongs to the ROH1 family.</text>
</comment>
<evidence type="ECO:0000256" key="2">
    <source>
        <dbReference type="ARBA" id="ARBA00022692"/>
    </source>
</evidence>
<name>A0A7J6F6W3_CANSA</name>
<keyword evidence="2" id="KW-0812">Transmembrane</keyword>
<dbReference type="AlphaFoldDB" id="A0A7J6F6W3"/>
<comment type="caution">
    <text evidence="6">The sequence shown here is derived from an EMBL/GenBank/DDBJ whole genome shotgun (WGS) entry which is preliminary data.</text>
</comment>
<sequence>MDHHPANNSLSSTTTNSVSGFYNLLTQELNNLNNQSHNNSNNNNLMSLNFLQQVLSSLQLANSQLTILVQKLHLPTGDKWLDEYMDESSRLWETCHLLKSGLSSIETYVSTANNILSALDNTPQHFNPAMSRQVIRAISICQRETVGLEEDNRVLMETRIQPLLSLCDLNENVPMDSKFNGFGGFRGVLHAMRRVSSLLLLILLNGLVFSWPELFNFDHHHHSDEGSEGFMVSMSRLRQRVGTIIMEQYNNHTIILHEFLESKSAMEELKGELERIVEFDEVVDDDDDDEDHHYMIIEERIDRLRRGFGLLRNGVESIIGQLDDFFDEIVEGRKKLLDMCSSHHHHHHHHK</sequence>
<dbReference type="EMBL" id="JAATIQ010000260">
    <property type="protein sequence ID" value="KAF4366338.1"/>
    <property type="molecule type" value="Genomic_DNA"/>
</dbReference>
<dbReference type="InterPro" id="IPR008511">
    <property type="entry name" value="ROH1-like"/>
</dbReference>
<evidence type="ECO:0008006" key="8">
    <source>
        <dbReference type="Google" id="ProtNLM"/>
    </source>
</evidence>